<reference evidence="2 3" key="1">
    <citation type="journal article" date="2014" name="Genome Announc.">
        <title>Draft Genome Sequence of Streptomyces roseochromogenes subsp. oscitans DS 12.976, Producer of the Aminocoumarin Antibiotic Clorobiocin.</title>
        <authorList>
            <person name="Ruckert C."/>
            <person name="Kalinowski J."/>
            <person name="Heide L."/>
            <person name="Apel A.K."/>
        </authorList>
    </citation>
    <scope>NUCLEOTIDE SEQUENCE [LARGE SCALE GENOMIC DNA]</scope>
    <source>
        <strain evidence="2 3">DS 12.976</strain>
    </source>
</reference>
<evidence type="ECO:0000313" key="3">
    <source>
        <dbReference type="Proteomes" id="UP000017984"/>
    </source>
</evidence>
<proteinExistence type="predicted"/>
<dbReference type="PATRIC" id="fig|1352936.5.peg.6782"/>
<accession>V6JW27</accession>
<comment type="caution">
    <text evidence="2">The sequence shown here is derived from an EMBL/GenBank/DDBJ whole genome shotgun (WGS) entry which is preliminary data.</text>
</comment>
<sequence>MLENGRNNSSMSQVFLAIFLILLVGIAIDLLIFSPLERWVLRSCGLLVTR</sequence>
<name>V6JW27_STRRC</name>
<gene>
    <name evidence="2" type="ORF">M878_32550</name>
</gene>
<keyword evidence="1" id="KW-0472">Membrane</keyword>
<dbReference type="EMBL" id="AWQX01000275">
    <property type="protein sequence ID" value="EST23903.1"/>
    <property type="molecule type" value="Genomic_DNA"/>
</dbReference>
<keyword evidence="1" id="KW-0812">Transmembrane</keyword>
<feature type="transmembrane region" description="Helical" evidence="1">
    <location>
        <begin position="12"/>
        <end position="33"/>
    </location>
</feature>
<dbReference type="AlphaFoldDB" id="V6JW27"/>
<protein>
    <submittedName>
        <fullName evidence="2">Uncharacterized protein</fullName>
    </submittedName>
</protein>
<evidence type="ECO:0000313" key="2">
    <source>
        <dbReference type="EMBL" id="EST23903.1"/>
    </source>
</evidence>
<organism evidence="2 3">
    <name type="scientific">Streptomyces roseochromogenus subsp. oscitans DS 12.976</name>
    <dbReference type="NCBI Taxonomy" id="1352936"/>
    <lineage>
        <taxon>Bacteria</taxon>
        <taxon>Bacillati</taxon>
        <taxon>Actinomycetota</taxon>
        <taxon>Actinomycetes</taxon>
        <taxon>Kitasatosporales</taxon>
        <taxon>Streptomycetaceae</taxon>
        <taxon>Streptomyces</taxon>
    </lineage>
</organism>
<dbReference type="HOGENOM" id="CLU_3123367_0_0_11"/>
<evidence type="ECO:0000256" key="1">
    <source>
        <dbReference type="SAM" id="Phobius"/>
    </source>
</evidence>
<dbReference type="STRING" id="1352936.M878_32550"/>
<dbReference type="Proteomes" id="UP000017984">
    <property type="component" value="Chromosome"/>
</dbReference>
<keyword evidence="1" id="KW-1133">Transmembrane helix</keyword>
<keyword evidence="3" id="KW-1185">Reference proteome</keyword>